<dbReference type="GO" id="GO:0006352">
    <property type="term" value="P:DNA-templated transcription initiation"/>
    <property type="evidence" value="ECO:0007669"/>
    <property type="project" value="InterPro"/>
</dbReference>
<dbReference type="RefSeq" id="WP_045931022.1">
    <property type="nucleotide sequence ID" value="NZ_CAXOJJ010000011.1"/>
</dbReference>
<name>A0A2U2BKG1_ALCFA</name>
<sequence>MLKSFYRNGLSFCLRMLRGAQASAHAPSEPGARMLAMIEALPRRRRDAFVLHRFEGLNYKEIATRMGTSPRVVEHYIRMAMLACRHNPAQLNRVDGAVPRPAGSYV</sequence>
<evidence type="ECO:0000313" key="2">
    <source>
        <dbReference type="EMBL" id="PWE14472.1"/>
    </source>
</evidence>
<dbReference type="GeneID" id="29370926"/>
<comment type="caution">
    <text evidence="2">The sequence shown here is derived from an EMBL/GenBank/DDBJ whole genome shotgun (WGS) entry which is preliminary data.</text>
</comment>
<dbReference type="AlphaFoldDB" id="A0A2U2BKG1"/>
<dbReference type="Gene3D" id="1.10.10.10">
    <property type="entry name" value="Winged helix-like DNA-binding domain superfamily/Winged helix DNA-binding domain"/>
    <property type="match status" value="1"/>
</dbReference>
<accession>A0A2U2BKG1</accession>
<dbReference type="KEGG" id="afa:UZ73_05980"/>
<proteinExistence type="predicted"/>
<reference evidence="2 3" key="2">
    <citation type="submission" date="2018-05" db="EMBL/GenBank/DDBJ databases">
        <authorList>
            <person name="Lanie J.A."/>
            <person name="Ng W.-L."/>
            <person name="Kazmierczak K.M."/>
            <person name="Andrzejewski T.M."/>
            <person name="Davidsen T.M."/>
            <person name="Wayne K.J."/>
            <person name="Tettelin H."/>
            <person name="Glass J.I."/>
            <person name="Rusch D."/>
            <person name="Podicherti R."/>
            <person name="Tsui H.-C.T."/>
            <person name="Winkler M.E."/>
        </authorList>
    </citation>
    <scope>NUCLEOTIDE SEQUENCE [LARGE SCALE GENOMIC DNA]</scope>
    <source>
        <strain evidence="2 3">YBY</strain>
    </source>
</reference>
<feature type="domain" description="RNA polymerase sigma factor 70 region 4 type 2" evidence="1">
    <location>
        <begin position="34"/>
        <end position="84"/>
    </location>
</feature>
<evidence type="ECO:0000259" key="1">
    <source>
        <dbReference type="Pfam" id="PF08281"/>
    </source>
</evidence>
<dbReference type="Pfam" id="PF08281">
    <property type="entry name" value="Sigma70_r4_2"/>
    <property type="match status" value="1"/>
</dbReference>
<dbReference type="GO" id="GO:0003677">
    <property type="term" value="F:DNA binding"/>
    <property type="evidence" value="ECO:0007669"/>
    <property type="project" value="InterPro"/>
</dbReference>
<dbReference type="InterPro" id="IPR013324">
    <property type="entry name" value="RNA_pol_sigma_r3/r4-like"/>
</dbReference>
<dbReference type="EMBL" id="QEXO01000002">
    <property type="protein sequence ID" value="PWE14472.1"/>
    <property type="molecule type" value="Genomic_DNA"/>
</dbReference>
<dbReference type="STRING" id="511.UZ73_05980"/>
<dbReference type="SUPFAM" id="SSF88659">
    <property type="entry name" value="Sigma3 and sigma4 domains of RNA polymerase sigma factors"/>
    <property type="match status" value="1"/>
</dbReference>
<organism evidence="2 3">
    <name type="scientific">Alcaligenes faecalis</name>
    <dbReference type="NCBI Taxonomy" id="511"/>
    <lineage>
        <taxon>Bacteria</taxon>
        <taxon>Pseudomonadati</taxon>
        <taxon>Pseudomonadota</taxon>
        <taxon>Betaproteobacteria</taxon>
        <taxon>Burkholderiales</taxon>
        <taxon>Alcaligenaceae</taxon>
        <taxon>Alcaligenes</taxon>
    </lineage>
</organism>
<protein>
    <submittedName>
        <fullName evidence="2">RNA polymerase subunit sigma-24</fullName>
    </submittedName>
</protein>
<gene>
    <name evidence="2" type="ORF">DF183_07030</name>
</gene>
<dbReference type="InterPro" id="IPR036388">
    <property type="entry name" value="WH-like_DNA-bd_sf"/>
</dbReference>
<dbReference type="GO" id="GO:0016987">
    <property type="term" value="F:sigma factor activity"/>
    <property type="evidence" value="ECO:0007669"/>
    <property type="project" value="InterPro"/>
</dbReference>
<dbReference type="Proteomes" id="UP000245216">
    <property type="component" value="Unassembled WGS sequence"/>
</dbReference>
<dbReference type="InterPro" id="IPR013249">
    <property type="entry name" value="RNA_pol_sigma70_r4_t2"/>
</dbReference>
<reference evidence="2 3" key="1">
    <citation type="submission" date="2018-05" db="EMBL/GenBank/DDBJ databases">
        <title>Genome Sequence of an Efficient Indole-Degrading Bacterium, Alcaligenes sp.YBY.</title>
        <authorList>
            <person name="Yang B."/>
        </authorList>
    </citation>
    <scope>NUCLEOTIDE SEQUENCE [LARGE SCALE GENOMIC DNA]</scope>
    <source>
        <strain evidence="2 3">YBY</strain>
    </source>
</reference>
<evidence type="ECO:0000313" key="3">
    <source>
        <dbReference type="Proteomes" id="UP000245216"/>
    </source>
</evidence>